<sequence>MTLLSTCPVSSAPRLIAIVAKRATMPLVMSIATDTAVPCTEPAIAISRKITGIPISTSVIDG</sequence>
<name>A0ABP6W1I0_9PSEU</name>
<reference evidence="2" key="1">
    <citation type="journal article" date="2019" name="Int. J. Syst. Evol. Microbiol.">
        <title>The Global Catalogue of Microorganisms (GCM) 10K type strain sequencing project: providing services to taxonomists for standard genome sequencing and annotation.</title>
        <authorList>
            <consortium name="The Broad Institute Genomics Platform"/>
            <consortium name="The Broad Institute Genome Sequencing Center for Infectious Disease"/>
            <person name="Wu L."/>
            <person name="Ma J."/>
        </authorList>
    </citation>
    <scope>NUCLEOTIDE SEQUENCE [LARGE SCALE GENOMIC DNA]</scope>
    <source>
        <strain evidence="2">JCM 16898</strain>
    </source>
</reference>
<comment type="caution">
    <text evidence="1">The sequence shown here is derived from an EMBL/GenBank/DDBJ whole genome shotgun (WGS) entry which is preliminary data.</text>
</comment>
<organism evidence="1 2">
    <name type="scientific">Amycolatopsis ultiminotia</name>
    <dbReference type="NCBI Taxonomy" id="543629"/>
    <lineage>
        <taxon>Bacteria</taxon>
        <taxon>Bacillati</taxon>
        <taxon>Actinomycetota</taxon>
        <taxon>Actinomycetes</taxon>
        <taxon>Pseudonocardiales</taxon>
        <taxon>Pseudonocardiaceae</taxon>
        <taxon>Amycolatopsis</taxon>
    </lineage>
</organism>
<keyword evidence="2" id="KW-1185">Reference proteome</keyword>
<protein>
    <submittedName>
        <fullName evidence="1">Uncharacterized protein</fullName>
    </submittedName>
</protein>
<evidence type="ECO:0000313" key="1">
    <source>
        <dbReference type="EMBL" id="GAA3544373.1"/>
    </source>
</evidence>
<dbReference type="EMBL" id="BAAAZN010000005">
    <property type="protein sequence ID" value="GAA3544373.1"/>
    <property type="molecule type" value="Genomic_DNA"/>
</dbReference>
<proteinExistence type="predicted"/>
<gene>
    <name evidence="1" type="ORF">GCM10022222_30060</name>
</gene>
<evidence type="ECO:0000313" key="2">
    <source>
        <dbReference type="Proteomes" id="UP001500689"/>
    </source>
</evidence>
<accession>A0ABP6W1I0</accession>
<dbReference type="Proteomes" id="UP001500689">
    <property type="component" value="Unassembled WGS sequence"/>
</dbReference>